<sequence>MTRFPPARPSLRYKAAPILAALIAAGCVPRTEPTPAPAPRPVPVPAPAPSPTPAADWQDWPWTPGTWTYDRDARGSRALYGAAGADAAVVVRCDRGARALYLSRAGRATGAFTIRTTSMTRALAVQPTGGALPYVAVRLAADDRLLDAMIFSRGRFTIEQPGTAPTVLPPWAELARVVEDCRG</sequence>
<accession>A0A2A4HWJ2</accession>
<feature type="region of interest" description="Disordered" evidence="1">
    <location>
        <begin position="33"/>
        <end position="61"/>
    </location>
</feature>
<name>A0A2A4HWJ2_9SPHN</name>
<dbReference type="RefSeq" id="WP_096613106.1">
    <property type="nucleotide sequence ID" value="NZ_NWVD01000006.1"/>
</dbReference>
<gene>
    <name evidence="2" type="ORF">COA17_13420</name>
</gene>
<proteinExistence type="predicted"/>
<organism evidence="2 3">
    <name type="scientific">Sphingomonas ginsenosidimutans</name>
    <dbReference type="NCBI Taxonomy" id="862134"/>
    <lineage>
        <taxon>Bacteria</taxon>
        <taxon>Pseudomonadati</taxon>
        <taxon>Pseudomonadota</taxon>
        <taxon>Alphaproteobacteria</taxon>
        <taxon>Sphingomonadales</taxon>
        <taxon>Sphingomonadaceae</taxon>
        <taxon>Sphingomonas</taxon>
    </lineage>
</organism>
<evidence type="ECO:0000256" key="1">
    <source>
        <dbReference type="SAM" id="MobiDB-lite"/>
    </source>
</evidence>
<dbReference type="PROSITE" id="PS51257">
    <property type="entry name" value="PROKAR_LIPOPROTEIN"/>
    <property type="match status" value="1"/>
</dbReference>
<dbReference type="EMBL" id="NWVD01000006">
    <property type="protein sequence ID" value="PCG08363.1"/>
    <property type="molecule type" value="Genomic_DNA"/>
</dbReference>
<feature type="compositionally biased region" description="Pro residues" evidence="1">
    <location>
        <begin position="33"/>
        <end position="52"/>
    </location>
</feature>
<evidence type="ECO:0000313" key="3">
    <source>
        <dbReference type="Proteomes" id="UP000218784"/>
    </source>
</evidence>
<protein>
    <recommendedName>
        <fullName evidence="4">Lipoprotein</fullName>
    </recommendedName>
</protein>
<evidence type="ECO:0008006" key="4">
    <source>
        <dbReference type="Google" id="ProtNLM"/>
    </source>
</evidence>
<reference evidence="2 3" key="1">
    <citation type="submission" date="2017-09" db="EMBL/GenBank/DDBJ databases">
        <title>Sphingomonas ginsenosidimutans KACC 14949, whole genome shotgun sequence.</title>
        <authorList>
            <person name="Feng G."/>
            <person name="Zhu H."/>
        </authorList>
    </citation>
    <scope>NUCLEOTIDE SEQUENCE [LARGE SCALE GENOMIC DNA]</scope>
    <source>
        <strain evidence="2 3">KACC 14949</strain>
    </source>
</reference>
<dbReference type="AlphaFoldDB" id="A0A2A4HWJ2"/>
<comment type="caution">
    <text evidence="2">The sequence shown here is derived from an EMBL/GenBank/DDBJ whole genome shotgun (WGS) entry which is preliminary data.</text>
</comment>
<dbReference type="Proteomes" id="UP000218784">
    <property type="component" value="Unassembled WGS sequence"/>
</dbReference>
<keyword evidence="3" id="KW-1185">Reference proteome</keyword>
<evidence type="ECO:0000313" key="2">
    <source>
        <dbReference type="EMBL" id="PCG08363.1"/>
    </source>
</evidence>